<gene>
    <name evidence="1" type="ORF">AWB69_05825</name>
</gene>
<evidence type="ECO:0000313" key="1">
    <source>
        <dbReference type="EMBL" id="SAL54645.1"/>
    </source>
</evidence>
<protein>
    <submittedName>
        <fullName evidence="1">Uncharacterized protein</fullName>
    </submittedName>
</protein>
<dbReference type="EMBL" id="FCOK02000048">
    <property type="protein sequence ID" value="SAL54645.1"/>
    <property type="molecule type" value="Genomic_DNA"/>
</dbReference>
<dbReference type="Proteomes" id="UP000054683">
    <property type="component" value="Unassembled WGS sequence"/>
</dbReference>
<organism evidence="1 2">
    <name type="scientific">Caballeronia udeis</name>
    <dbReference type="NCBI Taxonomy" id="1232866"/>
    <lineage>
        <taxon>Bacteria</taxon>
        <taxon>Pseudomonadati</taxon>
        <taxon>Pseudomonadota</taxon>
        <taxon>Betaproteobacteria</taxon>
        <taxon>Burkholderiales</taxon>
        <taxon>Burkholderiaceae</taxon>
        <taxon>Caballeronia</taxon>
    </lineage>
</organism>
<reference evidence="1 2" key="1">
    <citation type="submission" date="2016-01" db="EMBL/GenBank/DDBJ databases">
        <authorList>
            <person name="Oliw E.H."/>
        </authorList>
    </citation>
    <scope>NUCLEOTIDE SEQUENCE [LARGE SCALE GENOMIC DNA]</scope>
    <source>
        <strain evidence="1">LMG 27134</strain>
    </source>
</reference>
<dbReference type="AlphaFoldDB" id="A0A158IDJ2"/>
<proteinExistence type="predicted"/>
<name>A0A158IDJ2_9BURK</name>
<evidence type="ECO:0000313" key="2">
    <source>
        <dbReference type="Proteomes" id="UP000054683"/>
    </source>
</evidence>
<sequence length="39" mass="4061">MTALSHVEQGRAVDLAKGVKSAVDAQAGIAHKHYDARAS</sequence>
<accession>A0A158IDJ2</accession>